<dbReference type="Proteomes" id="UP000177913">
    <property type="component" value="Unassembled WGS sequence"/>
</dbReference>
<protein>
    <submittedName>
        <fullName evidence="1">Uncharacterized protein</fullName>
    </submittedName>
</protein>
<name>A0A1F7H3C0_9BACT</name>
<proteinExistence type="predicted"/>
<sequence>MDKLFNYLNKKGIDNPTQIQSKILEKMPLNNVIELLEQCFILSNQNSTFKGKPSLFDFVVNESLSGGSVPCGAIKCRTKQVIDLIKFSILYSDSVLISNPFDFFYNYNFDFKNAEQEYFFRIKFLGSLLNISLMKPLIENRKIRINNTIRVLCSNCKKRVKKAEEKIQEKLWKFGEDKIYSELRKSITLQIKDGALFINGLGEYISEDRVVLNFGVLPKEIVRLAGKSEKEIKKSRIPIVVFNKIIREAIDSLMLQKFDPLEGNRFTYLTNNKIETQMIDNLSEIKTEHLYKQNIVNGLAHLIPILDNINLKKLMDFRKNNPDVFVEYQKSLQRAILETNKCKSEKEFKEALKEIVIPKVNKIERAFQNRHTLLLLGTSTEAIKSLTNLGIGLATNNGSSILSGFIDTAMLCTASCLGQKLIDNEMKENEYYFLWRVNRGL</sequence>
<reference evidence="1 2" key="1">
    <citation type="journal article" date="2016" name="Nat. Commun.">
        <title>Thousands of microbial genomes shed light on interconnected biogeochemical processes in an aquifer system.</title>
        <authorList>
            <person name="Anantharaman K."/>
            <person name="Brown C.T."/>
            <person name="Hug L.A."/>
            <person name="Sharon I."/>
            <person name="Castelle C.J."/>
            <person name="Probst A.J."/>
            <person name="Thomas B.C."/>
            <person name="Singh A."/>
            <person name="Wilkins M.J."/>
            <person name="Karaoz U."/>
            <person name="Brodie E.L."/>
            <person name="Williams K.H."/>
            <person name="Hubbard S.S."/>
            <person name="Banfield J.F."/>
        </authorList>
    </citation>
    <scope>NUCLEOTIDE SEQUENCE [LARGE SCALE GENOMIC DNA]</scope>
</reference>
<dbReference type="AlphaFoldDB" id="A0A1F7H3C0"/>
<dbReference type="EMBL" id="MFZO01000011">
    <property type="protein sequence ID" value="OGK25376.1"/>
    <property type="molecule type" value="Genomic_DNA"/>
</dbReference>
<evidence type="ECO:0000313" key="2">
    <source>
        <dbReference type="Proteomes" id="UP000177913"/>
    </source>
</evidence>
<gene>
    <name evidence="1" type="ORF">A3C25_04580</name>
</gene>
<comment type="caution">
    <text evidence="1">The sequence shown here is derived from an EMBL/GenBank/DDBJ whole genome shotgun (WGS) entry which is preliminary data.</text>
</comment>
<evidence type="ECO:0000313" key="1">
    <source>
        <dbReference type="EMBL" id="OGK25376.1"/>
    </source>
</evidence>
<organism evidence="1 2">
    <name type="scientific">Candidatus Roizmanbacteria bacterium RIFCSPHIGHO2_02_FULL_38_11</name>
    <dbReference type="NCBI Taxonomy" id="1802039"/>
    <lineage>
        <taxon>Bacteria</taxon>
        <taxon>Candidatus Roizmaniibacteriota</taxon>
    </lineage>
</organism>
<accession>A0A1F7H3C0</accession>